<dbReference type="AlphaFoldDB" id="A0A1U7N5X6"/>
<evidence type="ECO:0008006" key="12">
    <source>
        <dbReference type="Google" id="ProtNLM"/>
    </source>
</evidence>
<proteinExistence type="inferred from homology"/>
<organism evidence="10 11">
    <name type="scientific">Moorena bouillonii PNG</name>
    <dbReference type="NCBI Taxonomy" id="568701"/>
    <lineage>
        <taxon>Bacteria</taxon>
        <taxon>Bacillati</taxon>
        <taxon>Cyanobacteriota</taxon>
        <taxon>Cyanophyceae</taxon>
        <taxon>Coleofasciculales</taxon>
        <taxon>Coleofasciculaceae</taxon>
        <taxon>Moorena</taxon>
    </lineage>
</organism>
<dbReference type="PANTHER" id="PTHR30468:SF1">
    <property type="entry name" value="ALPHA-KETOGLUTARATE-DEPENDENT SULFONATE DIOXYGENASE"/>
    <property type="match status" value="1"/>
</dbReference>
<evidence type="ECO:0000259" key="8">
    <source>
        <dbReference type="Pfam" id="PF08241"/>
    </source>
</evidence>
<dbReference type="InterPro" id="IPR013216">
    <property type="entry name" value="Methyltransf_11"/>
</dbReference>
<comment type="similarity">
    <text evidence="1">Belongs to the TfdA dioxygenase family.</text>
</comment>
<dbReference type="PANTHER" id="PTHR30468">
    <property type="entry name" value="ALPHA-KETOGLUTARATE-DEPENDENT SULFONATE DIOXYGENASE"/>
    <property type="match status" value="1"/>
</dbReference>
<evidence type="ECO:0000256" key="1">
    <source>
        <dbReference type="ARBA" id="ARBA00005896"/>
    </source>
</evidence>
<dbReference type="InterPro" id="IPR029063">
    <property type="entry name" value="SAM-dependent_MTases_sf"/>
</dbReference>
<dbReference type="SUPFAM" id="SSF53335">
    <property type="entry name" value="S-adenosyl-L-methionine-dependent methyltransferases"/>
    <property type="match status" value="2"/>
</dbReference>
<evidence type="ECO:0000259" key="9">
    <source>
        <dbReference type="Pfam" id="PF13649"/>
    </source>
</evidence>
<feature type="domain" description="TauD/TfdA-like" evidence="7">
    <location>
        <begin position="45"/>
        <end position="302"/>
    </location>
</feature>
<evidence type="ECO:0000256" key="3">
    <source>
        <dbReference type="ARBA" id="ARBA00022964"/>
    </source>
</evidence>
<evidence type="ECO:0000256" key="5">
    <source>
        <dbReference type="ARBA" id="ARBA00023004"/>
    </source>
</evidence>
<accession>A0A1U7N5X6</accession>
<dbReference type="Pfam" id="PF13649">
    <property type="entry name" value="Methyltransf_25"/>
    <property type="match status" value="1"/>
</dbReference>
<dbReference type="GO" id="GO:0016706">
    <property type="term" value="F:2-oxoglutarate-dependent dioxygenase activity"/>
    <property type="evidence" value="ECO:0007669"/>
    <property type="project" value="TreeGrafter"/>
</dbReference>
<dbReference type="InterPro" id="IPR042098">
    <property type="entry name" value="TauD-like_sf"/>
</dbReference>
<evidence type="ECO:0000256" key="6">
    <source>
        <dbReference type="SAM" id="MobiDB-lite"/>
    </source>
</evidence>
<feature type="region of interest" description="Disordered" evidence="6">
    <location>
        <begin position="1"/>
        <end position="21"/>
    </location>
</feature>
<dbReference type="EMBL" id="MKZS01000001">
    <property type="protein sequence ID" value="OLT61359.1"/>
    <property type="molecule type" value="Genomic_DNA"/>
</dbReference>
<evidence type="ECO:0000313" key="10">
    <source>
        <dbReference type="EMBL" id="OLT61359.1"/>
    </source>
</evidence>
<name>A0A1U7N5X6_9CYAN</name>
<evidence type="ECO:0000259" key="7">
    <source>
        <dbReference type="Pfam" id="PF02668"/>
    </source>
</evidence>
<evidence type="ECO:0000256" key="2">
    <source>
        <dbReference type="ARBA" id="ARBA00022723"/>
    </source>
</evidence>
<dbReference type="GO" id="GO:0005737">
    <property type="term" value="C:cytoplasm"/>
    <property type="evidence" value="ECO:0007669"/>
    <property type="project" value="TreeGrafter"/>
</dbReference>
<keyword evidence="4" id="KW-0560">Oxidoreductase</keyword>
<evidence type="ECO:0000256" key="4">
    <source>
        <dbReference type="ARBA" id="ARBA00023002"/>
    </source>
</evidence>
<dbReference type="InterPro" id="IPR041698">
    <property type="entry name" value="Methyltransf_25"/>
</dbReference>
<dbReference type="Proteomes" id="UP000186657">
    <property type="component" value="Unassembled WGS sequence"/>
</dbReference>
<dbReference type="InterPro" id="IPR051323">
    <property type="entry name" value="AtsK-like"/>
</dbReference>
<keyword evidence="2" id="KW-0479">Metal-binding</keyword>
<dbReference type="Pfam" id="PF08241">
    <property type="entry name" value="Methyltransf_11"/>
    <property type="match status" value="1"/>
</dbReference>
<dbReference type="InterPro" id="IPR003819">
    <property type="entry name" value="TauD/TfdA-like"/>
</dbReference>
<sequence length="806" mass="89088">MGDFESFVPPKIGGLGGQNHTHNQQRQLNSLISMKTLSTLAVHQLKPFGVKLTNVDVNSPEQCDRIRELLYENGVVLIPPDGGSFGDQPIQADASLLKLAGLFGKIENYHPVNAPKDSTGKVQILETMGDTGIPADSFLFHSDMSWRVNPSRASVLCGFILPPSGGNTCFQNANQMYRNLSPELREQLHGISALHSLQKGYARVNRPDDVTNDVQSIHPAVIKHPDTGVPLLYLNPNFTVSLVGMSEEESTELLNRVFEQANRPDQVLCHSWTKGDVVIWDNFGVQHLARADYLGLRRMHRVVAHDPYLRTERYVGETGDVKEAISNIEHYLKQDDNQAGYQEWAFRYEQDVNQAGYKIPAIATDILAQYVGQLVQTDKPLILDVAAGTGQNALLLMRNHGLTNLEAMDVSTEMLFEARRRELYCKYHVEDANQPLPIADRQYDAVLCVGGLSASQIRAQPALEEFIRVTKDGGLVVLSMREAESEYTAEVSRLVTTGVAEVVHEHSFVGIETNQEVHHHIFVLRALGDDNSDQSAAQYNQARSPFGVKEILGFLRPGDVVLDAGCGTGQHARYLAEVASKVVGIDTDSARIAIAQENCQDLDNASFEVGSVTKLPFEDGCFDLVLLAQVLHHLGGEDVHSGETSTSLREQCERAIAEAKRVLKAGGRLVLVTTSREQRRKAYWHFNLFPESAWERLDSVWSLTEGVWFTSLMEKMGFTMTGNVSPAESHWIEAQDEKMVRLSLDPGWRSTDVAFALLTPDEMSQFVAKVEGVLGDGSAKELINGALAGRASHGEATVYAYDLKSE</sequence>
<protein>
    <recommendedName>
        <fullName evidence="12">Methyltransferase domain-containing protein</fullName>
    </recommendedName>
</protein>
<keyword evidence="11" id="KW-1185">Reference proteome</keyword>
<dbReference type="CDD" id="cd02440">
    <property type="entry name" value="AdoMet_MTases"/>
    <property type="match status" value="2"/>
</dbReference>
<feature type="domain" description="Methyltransferase type 11" evidence="8">
    <location>
        <begin position="562"/>
        <end position="671"/>
    </location>
</feature>
<dbReference type="GO" id="GO:0008757">
    <property type="term" value="F:S-adenosylmethionine-dependent methyltransferase activity"/>
    <property type="evidence" value="ECO:0007669"/>
    <property type="project" value="InterPro"/>
</dbReference>
<dbReference type="SUPFAM" id="SSF51197">
    <property type="entry name" value="Clavaminate synthase-like"/>
    <property type="match status" value="1"/>
</dbReference>
<evidence type="ECO:0000313" key="11">
    <source>
        <dbReference type="Proteomes" id="UP000186657"/>
    </source>
</evidence>
<dbReference type="GO" id="GO:0046872">
    <property type="term" value="F:metal ion binding"/>
    <property type="evidence" value="ECO:0007669"/>
    <property type="project" value="UniProtKB-KW"/>
</dbReference>
<keyword evidence="3" id="KW-0223">Dioxygenase</keyword>
<dbReference type="Gene3D" id="3.40.50.150">
    <property type="entry name" value="Vaccinia Virus protein VP39"/>
    <property type="match status" value="2"/>
</dbReference>
<feature type="domain" description="Methyltransferase" evidence="9">
    <location>
        <begin position="382"/>
        <end position="474"/>
    </location>
</feature>
<dbReference type="Gene3D" id="3.60.130.10">
    <property type="entry name" value="Clavaminate synthase-like"/>
    <property type="match status" value="1"/>
</dbReference>
<comment type="caution">
    <text evidence="10">The sequence shown here is derived from an EMBL/GenBank/DDBJ whole genome shotgun (WGS) entry which is preliminary data.</text>
</comment>
<gene>
    <name evidence="10" type="ORF">BJP37_22460</name>
</gene>
<dbReference type="Pfam" id="PF02668">
    <property type="entry name" value="TauD"/>
    <property type="match status" value="1"/>
</dbReference>
<reference evidence="10 11" key="1">
    <citation type="submission" date="2016-10" db="EMBL/GenBank/DDBJ databases">
        <title>Comparative genomics uncovers the prolific and rare metabolic potential of the cyanobacterial genus Moorea.</title>
        <authorList>
            <person name="Leao T."/>
            <person name="Castelao G."/>
            <person name="Korobeynikov A."/>
            <person name="Monroe E.A."/>
            <person name="Podell S."/>
            <person name="Glukhov E."/>
            <person name="Allen E."/>
            <person name="Gerwick W.H."/>
            <person name="Gerwick L."/>
        </authorList>
    </citation>
    <scope>NUCLEOTIDE SEQUENCE [LARGE SCALE GENOMIC DNA]</scope>
    <source>
        <strain evidence="10 11">PNG5-198</strain>
    </source>
</reference>
<keyword evidence="5" id="KW-0408">Iron</keyword>